<keyword evidence="2" id="KW-1185">Reference proteome</keyword>
<dbReference type="EMBL" id="JAJSOW010000101">
    <property type="protein sequence ID" value="KAI9182723.1"/>
    <property type="molecule type" value="Genomic_DNA"/>
</dbReference>
<reference evidence="1" key="1">
    <citation type="journal article" date="2022" name="Plant J.">
        <title>Strategies of tolerance reflected in two North American maple genomes.</title>
        <authorList>
            <person name="McEvoy S.L."/>
            <person name="Sezen U.U."/>
            <person name="Trouern-Trend A."/>
            <person name="McMahon S.M."/>
            <person name="Schaberg P.G."/>
            <person name="Yang J."/>
            <person name="Wegrzyn J.L."/>
            <person name="Swenson N.G."/>
        </authorList>
    </citation>
    <scope>NUCLEOTIDE SEQUENCE</scope>
    <source>
        <strain evidence="1">91603</strain>
    </source>
</reference>
<name>A0AAD5NVU6_ACENE</name>
<accession>A0AAD5NVU6</accession>
<reference evidence="1" key="2">
    <citation type="submission" date="2023-02" db="EMBL/GenBank/DDBJ databases">
        <authorList>
            <person name="Swenson N.G."/>
            <person name="Wegrzyn J.L."/>
            <person name="Mcevoy S.L."/>
        </authorList>
    </citation>
    <scope>NUCLEOTIDE SEQUENCE</scope>
    <source>
        <strain evidence="1">91603</strain>
        <tissue evidence="1">Leaf</tissue>
    </source>
</reference>
<gene>
    <name evidence="1" type="ORF">LWI28_028248</name>
</gene>
<evidence type="ECO:0000313" key="1">
    <source>
        <dbReference type="EMBL" id="KAI9182723.1"/>
    </source>
</evidence>
<dbReference type="Proteomes" id="UP001064489">
    <property type="component" value="Chromosome 4"/>
</dbReference>
<comment type="caution">
    <text evidence="1">The sequence shown here is derived from an EMBL/GenBank/DDBJ whole genome shotgun (WGS) entry which is preliminary data.</text>
</comment>
<proteinExistence type="predicted"/>
<sequence>MVVVVAVEEEDNVARQMTNRNNVGSFYAGKKSGTVANLGKTGNGSRNINGLSGHVADKYGKNREGRKELAKEVVGSDARKTVLTNKGVKNGAKKVGGSRFSILSEGLEEEIGMGISDVGLSSYNMAQPSTVLTEISNIRSSRKKDFVGKGRTSNKGNVRVLDSRSNDMEEVLEDSDVLQSLHKEVMGVVGSEVQFFFG</sequence>
<dbReference type="AlphaFoldDB" id="A0AAD5NVU6"/>
<organism evidence="1 2">
    <name type="scientific">Acer negundo</name>
    <name type="common">Box elder</name>
    <dbReference type="NCBI Taxonomy" id="4023"/>
    <lineage>
        <taxon>Eukaryota</taxon>
        <taxon>Viridiplantae</taxon>
        <taxon>Streptophyta</taxon>
        <taxon>Embryophyta</taxon>
        <taxon>Tracheophyta</taxon>
        <taxon>Spermatophyta</taxon>
        <taxon>Magnoliopsida</taxon>
        <taxon>eudicotyledons</taxon>
        <taxon>Gunneridae</taxon>
        <taxon>Pentapetalae</taxon>
        <taxon>rosids</taxon>
        <taxon>malvids</taxon>
        <taxon>Sapindales</taxon>
        <taxon>Sapindaceae</taxon>
        <taxon>Hippocastanoideae</taxon>
        <taxon>Acereae</taxon>
        <taxon>Acer</taxon>
    </lineage>
</organism>
<protein>
    <submittedName>
        <fullName evidence="1">Uncharacterized protein</fullName>
    </submittedName>
</protein>
<evidence type="ECO:0000313" key="2">
    <source>
        <dbReference type="Proteomes" id="UP001064489"/>
    </source>
</evidence>